<keyword evidence="2" id="KW-1133">Transmembrane helix</keyword>
<dbReference type="HOGENOM" id="CLU_1060832_0_0_11"/>
<accession>W5WC09</accession>
<dbReference type="InterPro" id="IPR021235">
    <property type="entry name" value="DUF2637"/>
</dbReference>
<dbReference type="Pfam" id="PF10935">
    <property type="entry name" value="DUF2637"/>
    <property type="match status" value="1"/>
</dbReference>
<reference evidence="3 4" key="1">
    <citation type="journal article" date="2014" name="BMC Genomics">
        <title>Complete genome sequence of producer of the glycopeptide antibiotic Aculeximycin Kutzneria albida DSM 43870T, a representative of minor genus of Pseudonocardiaceae.</title>
        <authorList>
            <person name="Rebets Y."/>
            <person name="Tokovenko B."/>
            <person name="Lushchyk I."/>
            <person name="Ruckert C."/>
            <person name="Zaburannyi N."/>
            <person name="Bechthold A."/>
            <person name="Kalinowski J."/>
            <person name="Luzhetskyy A."/>
        </authorList>
    </citation>
    <scope>NUCLEOTIDE SEQUENCE [LARGE SCALE GENOMIC DNA]</scope>
    <source>
        <strain evidence="3">DSM 43870</strain>
    </source>
</reference>
<feature type="transmembrane region" description="Helical" evidence="2">
    <location>
        <begin position="82"/>
        <end position="101"/>
    </location>
</feature>
<dbReference type="KEGG" id="kal:KALB_4928"/>
<evidence type="ECO:0000256" key="1">
    <source>
        <dbReference type="SAM" id="MobiDB-lite"/>
    </source>
</evidence>
<feature type="transmembrane region" description="Helical" evidence="2">
    <location>
        <begin position="52"/>
        <end position="70"/>
    </location>
</feature>
<evidence type="ECO:0000313" key="3">
    <source>
        <dbReference type="EMBL" id="AHH98290.1"/>
    </source>
</evidence>
<dbReference type="STRING" id="1449976.KALB_4928"/>
<evidence type="ECO:0000313" key="4">
    <source>
        <dbReference type="Proteomes" id="UP000019225"/>
    </source>
</evidence>
<gene>
    <name evidence="3" type="ORF">KALB_4928</name>
</gene>
<dbReference type="eggNOG" id="ENOG5031FSZ">
    <property type="taxonomic scope" value="Bacteria"/>
</dbReference>
<dbReference type="EMBL" id="CP007155">
    <property type="protein sequence ID" value="AHH98290.1"/>
    <property type="molecule type" value="Genomic_DNA"/>
</dbReference>
<dbReference type="RefSeq" id="WP_025358309.1">
    <property type="nucleotide sequence ID" value="NZ_CP007155.1"/>
</dbReference>
<feature type="compositionally biased region" description="Basic and acidic residues" evidence="1">
    <location>
        <begin position="151"/>
        <end position="165"/>
    </location>
</feature>
<proteinExistence type="predicted"/>
<feature type="transmembrane region" description="Helical" evidence="2">
    <location>
        <begin position="12"/>
        <end position="32"/>
    </location>
</feature>
<name>W5WC09_9PSEU</name>
<sequence>MKDFLGRLRGDGWVSVAKFAGTAVVAAVALAVSAVQLVKLAGQVHIDDALRWTLPVTLDVGGVVATVVWAKGGGSAQKWGKGIAIMLLLESVVGNVISHLLDAGIIQMTGKRGTLLIICVSAIYPLNLSAMVHLIVSSSDRVKKAVPKHAKQPEPRRTEAIRESVKPAVKPEPAPTALERKPIETAKPKNLVELTTAGSKREQGRAWFMEQVFVHDRNPDEITASEVDAQIETNAYAKKHIQAWRAEAFAAIKATPTAVAGN</sequence>
<feature type="transmembrane region" description="Helical" evidence="2">
    <location>
        <begin position="113"/>
        <end position="136"/>
    </location>
</feature>
<organism evidence="3 4">
    <name type="scientific">Kutzneria albida DSM 43870</name>
    <dbReference type="NCBI Taxonomy" id="1449976"/>
    <lineage>
        <taxon>Bacteria</taxon>
        <taxon>Bacillati</taxon>
        <taxon>Actinomycetota</taxon>
        <taxon>Actinomycetes</taxon>
        <taxon>Pseudonocardiales</taxon>
        <taxon>Pseudonocardiaceae</taxon>
        <taxon>Kutzneria</taxon>
    </lineage>
</organism>
<feature type="region of interest" description="Disordered" evidence="1">
    <location>
        <begin position="145"/>
        <end position="182"/>
    </location>
</feature>
<evidence type="ECO:0000256" key="2">
    <source>
        <dbReference type="SAM" id="Phobius"/>
    </source>
</evidence>
<dbReference type="AlphaFoldDB" id="W5WC09"/>
<keyword evidence="4" id="KW-1185">Reference proteome</keyword>
<dbReference type="Proteomes" id="UP000019225">
    <property type="component" value="Chromosome"/>
</dbReference>
<protein>
    <submittedName>
        <fullName evidence="3">Uncharacterized protein</fullName>
    </submittedName>
</protein>
<keyword evidence="2" id="KW-0812">Transmembrane</keyword>
<keyword evidence="2" id="KW-0472">Membrane</keyword>